<evidence type="ECO:0000313" key="3">
    <source>
        <dbReference type="Proteomes" id="UP000550660"/>
    </source>
</evidence>
<reference evidence="2 3" key="1">
    <citation type="submission" date="2019-09" db="EMBL/GenBank/DDBJ databases">
        <title>Bird 10,000 Genomes (B10K) Project - Family phase.</title>
        <authorList>
            <person name="Zhang G."/>
        </authorList>
    </citation>
    <scope>NUCLEOTIDE SEQUENCE [LARGE SCALE GENOMIC DNA]</scope>
    <source>
        <strain evidence="2">B10K-DU-007-40</strain>
        <tissue evidence="2">Mixed tissue sample</tissue>
    </source>
</reference>
<dbReference type="Proteomes" id="UP000550660">
    <property type="component" value="Unassembled WGS sequence"/>
</dbReference>
<dbReference type="SUPFAM" id="SSF57850">
    <property type="entry name" value="RING/U-box"/>
    <property type="match status" value="1"/>
</dbReference>
<dbReference type="Gene3D" id="3.30.40.10">
    <property type="entry name" value="Zinc/RING finger domain, C3HC4 (zinc finger)"/>
    <property type="match status" value="1"/>
</dbReference>
<accession>A0A7L0EVE3</accession>
<protein>
    <submittedName>
        <fullName evidence="2">TOPRS ligase</fullName>
    </submittedName>
</protein>
<feature type="non-terminal residue" evidence="2">
    <location>
        <position position="356"/>
    </location>
</feature>
<feature type="region of interest" description="Disordered" evidence="1">
    <location>
        <begin position="78"/>
        <end position="99"/>
    </location>
</feature>
<feature type="compositionally biased region" description="Polar residues" evidence="1">
    <location>
        <begin position="244"/>
        <end position="263"/>
    </location>
</feature>
<dbReference type="OrthoDB" id="21204at2759"/>
<dbReference type="AlphaFoldDB" id="A0A7L0EVE3"/>
<gene>
    <name evidence="2" type="primary">Topors</name>
    <name evidence="2" type="ORF">TROMEL_R04189</name>
</gene>
<comment type="caution">
    <text evidence="2">The sequence shown here is derived from an EMBL/GenBank/DDBJ whole genome shotgun (WGS) entry which is preliminary data.</text>
</comment>
<name>A0A7L0EVE3_TROML</name>
<proteinExistence type="predicted"/>
<dbReference type="EMBL" id="VXAG01004653">
    <property type="protein sequence ID" value="NXJ87220.1"/>
    <property type="molecule type" value="Genomic_DNA"/>
</dbReference>
<feature type="non-terminal residue" evidence="2">
    <location>
        <position position="1"/>
    </location>
</feature>
<evidence type="ECO:0000313" key="2">
    <source>
        <dbReference type="EMBL" id="NXJ87220.1"/>
    </source>
</evidence>
<sequence>MATEPQWGSLICQDAWNDIAYTVPCLHQFYLGGILRWAKTTPDCPLCHTLIRSIRFPVQTEKDYVEWIVSPCTEPAASVSQAPERDPIRPDTGSSQSWTPSPLLSERGILLLEEQEVAEAEVGATVGGLLPKTWASFFRKQQSLLDPVLPWLRCRLEAVYGEEWWYCQLAEKLVLYWLCHHGLDEGTMVQELQPVLEEHTQWLVSDLIHFIVRQCSEKALRLLHSYAAREEEDQPAASPSPSSCQGGTLHTQLAASSSPASSNGEEEASLSEITLQRGPSHPTSALVPAEQQLSQEQPGQAVAAAGPSAQDSSCSPSAHGRSRKRSRGRPRRPPKRRSSRPQDSPQPCKRMPPRKR</sequence>
<evidence type="ECO:0000256" key="1">
    <source>
        <dbReference type="SAM" id="MobiDB-lite"/>
    </source>
</evidence>
<dbReference type="GO" id="GO:0016874">
    <property type="term" value="F:ligase activity"/>
    <property type="evidence" value="ECO:0007669"/>
    <property type="project" value="UniProtKB-KW"/>
</dbReference>
<feature type="compositionally biased region" description="Basic residues" evidence="1">
    <location>
        <begin position="320"/>
        <end position="339"/>
    </location>
</feature>
<dbReference type="InterPro" id="IPR013083">
    <property type="entry name" value="Znf_RING/FYVE/PHD"/>
</dbReference>
<feature type="region of interest" description="Disordered" evidence="1">
    <location>
        <begin position="231"/>
        <end position="356"/>
    </location>
</feature>
<keyword evidence="2" id="KW-0436">Ligase</keyword>
<organism evidence="2 3">
    <name type="scientific">Trogon melanurus</name>
    <name type="common">Black-tailed trogon</name>
    <dbReference type="NCBI Taxonomy" id="56311"/>
    <lineage>
        <taxon>Eukaryota</taxon>
        <taxon>Metazoa</taxon>
        <taxon>Chordata</taxon>
        <taxon>Craniata</taxon>
        <taxon>Vertebrata</taxon>
        <taxon>Euteleostomi</taxon>
        <taxon>Archelosauria</taxon>
        <taxon>Archosauria</taxon>
        <taxon>Dinosauria</taxon>
        <taxon>Saurischia</taxon>
        <taxon>Theropoda</taxon>
        <taxon>Coelurosauria</taxon>
        <taxon>Aves</taxon>
        <taxon>Neognathae</taxon>
        <taxon>Neoaves</taxon>
        <taxon>Telluraves</taxon>
        <taxon>Coraciimorphae</taxon>
        <taxon>Trogoniformes</taxon>
        <taxon>Trogonidae</taxon>
        <taxon>Trogon</taxon>
    </lineage>
</organism>
<keyword evidence="3" id="KW-1185">Reference proteome</keyword>